<dbReference type="PANTHER" id="PTHR23508">
    <property type="entry name" value="CARBOXYLIC ACID TRANSPORTER PROTEIN HOMOLOG"/>
    <property type="match status" value="1"/>
</dbReference>
<feature type="transmembrane region" description="Helical" evidence="8">
    <location>
        <begin position="449"/>
        <end position="467"/>
    </location>
</feature>
<comment type="similarity">
    <text evidence="2">Belongs to the major facilitator superfamily. Sugar transporter (TC 2.A.1.1) family.</text>
</comment>
<evidence type="ECO:0000256" key="5">
    <source>
        <dbReference type="ARBA" id="ARBA00022989"/>
    </source>
</evidence>
<evidence type="ECO:0000256" key="2">
    <source>
        <dbReference type="ARBA" id="ARBA00010992"/>
    </source>
</evidence>
<evidence type="ECO:0000256" key="1">
    <source>
        <dbReference type="ARBA" id="ARBA00004141"/>
    </source>
</evidence>
<dbReference type="PhylomeDB" id="A0A060TAV5"/>
<keyword evidence="4 8" id="KW-0812">Transmembrane</keyword>
<feature type="transmembrane region" description="Helical" evidence="8">
    <location>
        <begin position="193"/>
        <end position="216"/>
    </location>
</feature>
<organism evidence="10">
    <name type="scientific">Blastobotrys adeninivorans</name>
    <name type="common">Yeast</name>
    <name type="synonym">Arxula adeninivorans</name>
    <dbReference type="NCBI Taxonomy" id="409370"/>
    <lineage>
        <taxon>Eukaryota</taxon>
        <taxon>Fungi</taxon>
        <taxon>Dikarya</taxon>
        <taxon>Ascomycota</taxon>
        <taxon>Saccharomycotina</taxon>
        <taxon>Dipodascomycetes</taxon>
        <taxon>Dipodascales</taxon>
        <taxon>Trichomonascaceae</taxon>
        <taxon>Blastobotrys</taxon>
    </lineage>
</organism>
<feature type="transmembrane region" description="Helical" evidence="8">
    <location>
        <begin position="266"/>
        <end position="289"/>
    </location>
</feature>
<keyword evidence="3" id="KW-0813">Transport</keyword>
<dbReference type="EMBL" id="HG937692">
    <property type="protein sequence ID" value="CDP36326.1"/>
    <property type="molecule type" value="Genomic_DNA"/>
</dbReference>
<dbReference type="GO" id="GO:0005886">
    <property type="term" value="C:plasma membrane"/>
    <property type="evidence" value="ECO:0007669"/>
    <property type="project" value="TreeGrafter"/>
</dbReference>
<feature type="transmembrane region" description="Helical" evidence="8">
    <location>
        <begin position="151"/>
        <end position="173"/>
    </location>
</feature>
<feature type="domain" description="Major facilitator superfamily (MFS) profile" evidence="9">
    <location>
        <begin position="55"/>
        <end position="471"/>
    </location>
</feature>
<dbReference type="InterPro" id="IPR005828">
    <property type="entry name" value="MFS_sugar_transport-like"/>
</dbReference>
<dbReference type="Pfam" id="PF00083">
    <property type="entry name" value="Sugar_tr"/>
    <property type="match status" value="2"/>
</dbReference>
<name>A0A060TAV5_BLAAD</name>
<evidence type="ECO:0000256" key="6">
    <source>
        <dbReference type="ARBA" id="ARBA00023136"/>
    </source>
</evidence>
<protein>
    <submittedName>
        <fullName evidence="10">ARAD1B10384p</fullName>
    </submittedName>
</protein>
<reference evidence="10" key="2">
    <citation type="submission" date="2014-06" db="EMBL/GenBank/DDBJ databases">
        <title>The complete genome of Blastobotrys (Arxula) adeninivorans LS3 - a yeast of biotechnological interest.</title>
        <authorList>
            <person name="Kunze G."/>
            <person name="Gaillardin C."/>
            <person name="Czernicka M."/>
            <person name="Durrens P."/>
            <person name="Martin T."/>
            <person name="Boer E."/>
            <person name="Gabaldon T."/>
            <person name="Cruz J."/>
            <person name="Talla E."/>
            <person name="Marck C."/>
            <person name="Goffeau A."/>
            <person name="Barbe V."/>
            <person name="Baret P."/>
            <person name="Baronian K."/>
            <person name="Beier S."/>
            <person name="Bleykasten C."/>
            <person name="Bode R."/>
            <person name="Casaregola S."/>
            <person name="Despons L."/>
            <person name="Fairhead C."/>
            <person name="Giersberg M."/>
            <person name="Gierski P."/>
            <person name="Hahnel U."/>
            <person name="Hartmann A."/>
            <person name="Jankowska D."/>
            <person name="Jubin C."/>
            <person name="Jung P."/>
            <person name="Lafontaine I."/>
            <person name="Leh-Louis V."/>
            <person name="Lemaire M."/>
            <person name="Marcet-Houben M."/>
            <person name="Mascher M."/>
            <person name="Morel G."/>
            <person name="Richard G.-F."/>
            <person name="Riechen J."/>
            <person name="Sacerdot C."/>
            <person name="Sarkar A."/>
            <person name="Savel G."/>
            <person name="Schacherer J."/>
            <person name="Sherman D."/>
            <person name="Straub M.-L."/>
            <person name="Stein N."/>
            <person name="Thierry A."/>
            <person name="Trautwein-Schult A."/>
            <person name="Westhof E."/>
            <person name="Worch S."/>
            <person name="Dujon B."/>
            <person name="Souciet J.-L."/>
            <person name="Wincker P."/>
            <person name="Scholz U."/>
            <person name="Neuveglise N."/>
        </authorList>
    </citation>
    <scope>NUCLEOTIDE SEQUENCE</scope>
    <source>
        <strain evidence="10">LS3</strain>
    </source>
</reference>
<feature type="transmembrane region" description="Helical" evidence="8">
    <location>
        <begin position="317"/>
        <end position="338"/>
    </location>
</feature>
<comment type="subcellular location">
    <subcellularLocation>
        <location evidence="1">Membrane</location>
        <topology evidence="1">Multi-pass membrane protein</topology>
    </subcellularLocation>
</comment>
<dbReference type="InterPro" id="IPR020846">
    <property type="entry name" value="MFS_dom"/>
</dbReference>
<dbReference type="PROSITE" id="PS50850">
    <property type="entry name" value="MFS"/>
    <property type="match status" value="1"/>
</dbReference>
<gene>
    <name evidence="10" type="ORF">GNLVRS02_ARAD1B10384g</name>
</gene>
<sequence>MTWFSQWKNTLRDEVIILGDAKRSQDVVVEEGQEDGVVHRREEEVVPPGSEKYWTVIAAGAGLFSDGYVNNSIGVVGTCLGILYGDQYTNSKAMSNVASIAFVGSVVGMLVFGYIADYHSRTIGMYASNIILIVFAILASGAWGAGGSIEGMFAAITAYRFFLGIGIGGEYPAGSVAAAEASSIIARGKRNRWFVIFTNFMIDSGFVMATFVPMVLLWICTPDHLTPVWRITLGLGAIPPALLFFLRLRFNANDRFKEHNLKHTKFPYWLIIKYYGPRLVVVSLIWFTYDFSSYAFGIYSSTILNRIIPDGDLYKTFGWNVVLNLFYLPGSFCGAFAADYLGPRLTLVIGMTIQSIIGYFMAGFYGSLEKHVAGFVVVYGFFLTFGEFGSGDNIGLIASKTSATAIRGQYYGIAAAIGKIGAFVGTYVFPVIIKNSGGSDTVKGNQSPFWVSSSLCMFSVFLALFLLPPLTQDSVNDEDWKFREYLAANGFDVSSMGDVEVREGERGTSLSNDDSIEPPKEKQVETSTTKVTN</sequence>
<evidence type="ECO:0000256" key="4">
    <source>
        <dbReference type="ARBA" id="ARBA00022692"/>
    </source>
</evidence>
<feature type="region of interest" description="Disordered" evidence="7">
    <location>
        <begin position="500"/>
        <end position="533"/>
    </location>
</feature>
<evidence type="ECO:0000259" key="9">
    <source>
        <dbReference type="PROSITE" id="PS50850"/>
    </source>
</evidence>
<dbReference type="GO" id="GO:0001406">
    <property type="term" value="F:glycerophosphodiester transmembrane transporter activity"/>
    <property type="evidence" value="ECO:0007669"/>
    <property type="project" value="UniProtKB-ARBA"/>
</dbReference>
<evidence type="ECO:0000313" key="10">
    <source>
        <dbReference type="EMBL" id="CDP36326.1"/>
    </source>
</evidence>
<reference evidence="10" key="1">
    <citation type="submission" date="2014-02" db="EMBL/GenBank/DDBJ databases">
        <authorList>
            <person name="Genoscope - CEA"/>
        </authorList>
    </citation>
    <scope>NUCLEOTIDE SEQUENCE</scope>
    <source>
        <strain evidence="10">LS3</strain>
    </source>
</reference>
<feature type="transmembrane region" description="Helical" evidence="8">
    <location>
        <begin position="345"/>
        <end position="365"/>
    </location>
</feature>
<accession>A0A060TAV5</accession>
<keyword evidence="6 8" id="KW-0472">Membrane</keyword>
<dbReference type="FunFam" id="1.20.1250.20:FF:000140">
    <property type="entry name" value="Putative MFS phospholipid transporter"/>
    <property type="match status" value="1"/>
</dbReference>
<feature type="transmembrane region" description="Helical" evidence="8">
    <location>
        <begin position="228"/>
        <end position="246"/>
    </location>
</feature>
<feature type="transmembrane region" description="Helical" evidence="8">
    <location>
        <begin position="123"/>
        <end position="145"/>
    </location>
</feature>
<dbReference type="AlphaFoldDB" id="A0A060TAV5"/>
<dbReference type="Gene3D" id="1.20.1250.20">
    <property type="entry name" value="MFS general substrate transporter like domains"/>
    <property type="match status" value="1"/>
</dbReference>
<feature type="transmembrane region" description="Helical" evidence="8">
    <location>
        <begin position="97"/>
        <end position="116"/>
    </location>
</feature>
<dbReference type="SUPFAM" id="SSF103473">
    <property type="entry name" value="MFS general substrate transporter"/>
    <property type="match status" value="1"/>
</dbReference>
<evidence type="ECO:0000256" key="8">
    <source>
        <dbReference type="SAM" id="Phobius"/>
    </source>
</evidence>
<evidence type="ECO:0000256" key="3">
    <source>
        <dbReference type="ARBA" id="ARBA00022448"/>
    </source>
</evidence>
<evidence type="ECO:0000256" key="7">
    <source>
        <dbReference type="SAM" id="MobiDB-lite"/>
    </source>
</evidence>
<feature type="transmembrane region" description="Helical" evidence="8">
    <location>
        <begin position="410"/>
        <end position="429"/>
    </location>
</feature>
<feature type="transmembrane region" description="Helical" evidence="8">
    <location>
        <begin position="371"/>
        <end position="389"/>
    </location>
</feature>
<keyword evidence="5 8" id="KW-1133">Transmembrane helix</keyword>
<dbReference type="PANTHER" id="PTHR23508:SF10">
    <property type="entry name" value="CARBOXYLIC ACID TRANSPORTER PROTEIN HOMOLOG"/>
    <property type="match status" value="1"/>
</dbReference>
<dbReference type="InterPro" id="IPR036259">
    <property type="entry name" value="MFS_trans_sf"/>
</dbReference>
<proteinExistence type="inferred from homology"/>
<dbReference type="GO" id="GO:0046943">
    <property type="term" value="F:carboxylic acid transmembrane transporter activity"/>
    <property type="evidence" value="ECO:0007669"/>
    <property type="project" value="TreeGrafter"/>
</dbReference>